<organism evidence="12 13">
    <name type="scientific">Sparus aurata</name>
    <name type="common">Gilthead sea bream</name>
    <dbReference type="NCBI Taxonomy" id="8175"/>
    <lineage>
        <taxon>Eukaryota</taxon>
        <taxon>Metazoa</taxon>
        <taxon>Chordata</taxon>
        <taxon>Craniata</taxon>
        <taxon>Vertebrata</taxon>
        <taxon>Euteleostomi</taxon>
        <taxon>Actinopterygii</taxon>
        <taxon>Neopterygii</taxon>
        <taxon>Teleostei</taxon>
        <taxon>Neoteleostei</taxon>
        <taxon>Acanthomorphata</taxon>
        <taxon>Eupercaria</taxon>
        <taxon>Spariformes</taxon>
        <taxon>Sparidae</taxon>
        <taxon>Sparus</taxon>
    </lineage>
</organism>
<accession>A0A671UHH3</accession>
<feature type="domain" description="C2H2-type" evidence="11">
    <location>
        <begin position="295"/>
        <end position="322"/>
    </location>
</feature>
<dbReference type="Pfam" id="PF12874">
    <property type="entry name" value="zf-met"/>
    <property type="match status" value="1"/>
</dbReference>
<evidence type="ECO:0000256" key="3">
    <source>
        <dbReference type="ARBA" id="ARBA00022737"/>
    </source>
</evidence>
<evidence type="ECO:0000256" key="9">
    <source>
        <dbReference type="ARBA" id="ARBA00023242"/>
    </source>
</evidence>
<evidence type="ECO:0000256" key="2">
    <source>
        <dbReference type="ARBA" id="ARBA00022723"/>
    </source>
</evidence>
<sequence length="578" mass="65176">MWQVAHQQCVKHYGMLEDFVSLVTEAVPELLTDRQRSLLLLALRADDGLDDCCSALLTLTDTESPADRQRLLQVSAASSCSCLFQEVFNQSFDSALQSLVSDFLSRIEQLFRVPDFKQVLMGPDTEKILLSAWSHPLLNKPTNPDPPPVDTEVQSDPLSAVGDAIQLDVELVKVEVVVMAEDEQEQVEETMIGETMSAEEQEASNQSSEEAGDECITSCVPPPLINPQSPSVLHRARPVYQCSQCDKEFRHLSSLSNHKQTHMDKGGFICSRCDKVFESAKERDAHRLQHRLPDLTCTVCDQTFSSQTQLLRHLQSHSVEGAEPCYNCRFCDQTFSGNDRQTSLINCGIDPCSPGVTQLRIHQRTHTFRSYQCDQCNKTYGSLTGLHSHRASHSSESRFLCPQCGKRFKTRDGLEGHLRTHTGERPYRCPYCPKDFTALAGLNVHVRRHTGERPYVCTVCGKGWPSGGDLQKHMRTHTGERPYVCQDCGKAFSISCHLTEHRRIHTGERFPQKKQCGKCLRRKFDLKKHMLSHSSVRPYACVYCPKSYTRKTHLNRHLLTHRTADSQVVVESAADATD</sequence>
<evidence type="ECO:0000256" key="7">
    <source>
        <dbReference type="ARBA" id="ARBA00023125"/>
    </source>
</evidence>
<evidence type="ECO:0000313" key="12">
    <source>
        <dbReference type="Ensembl" id="ENSSAUP00010013313.1"/>
    </source>
</evidence>
<feature type="domain" description="C2H2-type" evidence="11">
    <location>
        <begin position="539"/>
        <end position="566"/>
    </location>
</feature>
<name>A0A671UHH3_SPAAU</name>
<feature type="domain" description="C2H2-type" evidence="11">
    <location>
        <begin position="399"/>
        <end position="426"/>
    </location>
</feature>
<dbReference type="FunFam" id="3.30.160.60:FF:001485">
    <property type="entry name" value="Krueppel-related zinc finger protein"/>
    <property type="match status" value="1"/>
</dbReference>
<keyword evidence="13" id="KW-1185">Reference proteome</keyword>
<reference evidence="12" key="3">
    <citation type="submission" date="2025-09" db="UniProtKB">
        <authorList>
            <consortium name="Ensembl"/>
        </authorList>
    </citation>
    <scope>IDENTIFICATION</scope>
</reference>
<evidence type="ECO:0000313" key="13">
    <source>
        <dbReference type="Proteomes" id="UP000472265"/>
    </source>
</evidence>
<dbReference type="SUPFAM" id="SSF57667">
    <property type="entry name" value="beta-beta-alpha zinc fingers"/>
    <property type="match status" value="6"/>
</dbReference>
<dbReference type="Pfam" id="PF13912">
    <property type="entry name" value="zf-C2H2_6"/>
    <property type="match status" value="3"/>
</dbReference>
<evidence type="ECO:0000259" key="11">
    <source>
        <dbReference type="PROSITE" id="PS50157"/>
    </source>
</evidence>
<keyword evidence="6" id="KW-0805">Transcription regulation</keyword>
<keyword evidence="7" id="KW-0238">DNA-binding</keyword>
<evidence type="ECO:0000256" key="6">
    <source>
        <dbReference type="ARBA" id="ARBA00023015"/>
    </source>
</evidence>
<dbReference type="FunFam" id="3.30.160.60:FF:000446">
    <property type="entry name" value="Zinc finger protein"/>
    <property type="match status" value="1"/>
</dbReference>
<feature type="domain" description="C2H2-type" evidence="11">
    <location>
        <begin position="427"/>
        <end position="454"/>
    </location>
</feature>
<keyword evidence="3" id="KW-0677">Repeat</keyword>
<keyword evidence="4 10" id="KW-0863">Zinc-finger</keyword>
<dbReference type="PROSITE" id="PS50157">
    <property type="entry name" value="ZINC_FINGER_C2H2_2"/>
    <property type="match status" value="9"/>
</dbReference>
<feature type="domain" description="C2H2-type" evidence="11">
    <location>
        <begin position="371"/>
        <end position="398"/>
    </location>
</feature>
<dbReference type="InterPro" id="IPR029400">
    <property type="entry name" value="TINF2_N"/>
</dbReference>
<dbReference type="FunFam" id="3.30.160.60:FF:002343">
    <property type="entry name" value="Zinc finger protein 33A"/>
    <property type="match status" value="1"/>
</dbReference>
<feature type="domain" description="C2H2-type" evidence="11">
    <location>
        <begin position="240"/>
        <end position="267"/>
    </location>
</feature>
<dbReference type="Pfam" id="PF00096">
    <property type="entry name" value="zf-C2H2"/>
    <property type="match status" value="3"/>
</dbReference>
<evidence type="ECO:0000256" key="4">
    <source>
        <dbReference type="ARBA" id="ARBA00022771"/>
    </source>
</evidence>
<dbReference type="SMART" id="SM00355">
    <property type="entry name" value="ZnF_C2H2"/>
    <property type="match status" value="11"/>
</dbReference>
<evidence type="ECO:0000256" key="10">
    <source>
        <dbReference type="PROSITE-ProRule" id="PRU00042"/>
    </source>
</evidence>
<dbReference type="Gene3D" id="3.30.160.60">
    <property type="entry name" value="Classic Zinc Finger"/>
    <property type="match status" value="9"/>
</dbReference>
<dbReference type="FunFam" id="3.30.160.60:FF:001450">
    <property type="entry name" value="zinc finger protein 774"/>
    <property type="match status" value="1"/>
</dbReference>
<feature type="domain" description="C2H2-type" evidence="11">
    <location>
        <begin position="455"/>
        <end position="482"/>
    </location>
</feature>
<proteinExistence type="predicted"/>
<dbReference type="PANTHER" id="PTHR24399:SF70">
    <property type="entry name" value="C2H2-TYPE DOMAIN-CONTAINING PROTEIN"/>
    <property type="match status" value="1"/>
</dbReference>
<dbReference type="GO" id="GO:0000978">
    <property type="term" value="F:RNA polymerase II cis-regulatory region sequence-specific DNA binding"/>
    <property type="evidence" value="ECO:0007669"/>
    <property type="project" value="TreeGrafter"/>
</dbReference>
<reference evidence="12" key="1">
    <citation type="submission" date="2021-04" db="EMBL/GenBank/DDBJ databases">
        <authorList>
            <consortium name="Wellcome Sanger Institute Data Sharing"/>
        </authorList>
    </citation>
    <scope>NUCLEOTIDE SEQUENCE [LARGE SCALE GENOMIC DNA]</scope>
</reference>
<dbReference type="Pfam" id="PF14973">
    <property type="entry name" value="TINF2_N"/>
    <property type="match status" value="1"/>
</dbReference>
<dbReference type="Ensembl" id="ENSSAUT00010014157.1">
    <property type="protein sequence ID" value="ENSSAUP00010013313.1"/>
    <property type="gene ID" value="ENSSAUG00010006327.1"/>
</dbReference>
<dbReference type="GO" id="GO:0008270">
    <property type="term" value="F:zinc ion binding"/>
    <property type="evidence" value="ECO:0007669"/>
    <property type="project" value="UniProtKB-KW"/>
</dbReference>
<dbReference type="GO" id="GO:0001227">
    <property type="term" value="F:DNA-binding transcription repressor activity, RNA polymerase II-specific"/>
    <property type="evidence" value="ECO:0007669"/>
    <property type="project" value="TreeGrafter"/>
</dbReference>
<keyword evidence="2" id="KW-0479">Metal-binding</keyword>
<keyword evidence="9" id="KW-0539">Nucleus</keyword>
<dbReference type="InParanoid" id="A0A671UHH3"/>
<feature type="domain" description="C2H2-type" evidence="11">
    <location>
        <begin position="483"/>
        <end position="510"/>
    </location>
</feature>
<feature type="domain" description="C2H2-type" evidence="11">
    <location>
        <begin position="510"/>
        <end position="538"/>
    </location>
</feature>
<dbReference type="GO" id="GO:0005654">
    <property type="term" value="C:nucleoplasm"/>
    <property type="evidence" value="ECO:0007669"/>
    <property type="project" value="TreeGrafter"/>
</dbReference>
<evidence type="ECO:0000256" key="1">
    <source>
        <dbReference type="ARBA" id="ARBA00004123"/>
    </source>
</evidence>
<dbReference type="AlphaFoldDB" id="A0A671UHH3"/>
<protein>
    <recommendedName>
        <fullName evidence="11">C2H2-type domain-containing protein</fullName>
    </recommendedName>
</protein>
<evidence type="ECO:0000256" key="8">
    <source>
        <dbReference type="ARBA" id="ARBA00023163"/>
    </source>
</evidence>
<dbReference type="PANTHER" id="PTHR24399">
    <property type="entry name" value="ZINC FINGER AND BTB DOMAIN-CONTAINING"/>
    <property type="match status" value="1"/>
</dbReference>
<reference evidence="12" key="2">
    <citation type="submission" date="2025-08" db="UniProtKB">
        <authorList>
            <consortium name="Ensembl"/>
        </authorList>
    </citation>
    <scope>IDENTIFICATION</scope>
</reference>
<dbReference type="FunFam" id="3.30.160.60:FF:000218">
    <property type="entry name" value="Zinc finger protein 10"/>
    <property type="match status" value="1"/>
</dbReference>
<dbReference type="GeneTree" id="ENSGT00940000165332"/>
<comment type="subcellular location">
    <subcellularLocation>
        <location evidence="1">Nucleus</location>
    </subcellularLocation>
</comment>
<dbReference type="InterPro" id="IPR036236">
    <property type="entry name" value="Znf_C2H2_sf"/>
</dbReference>
<dbReference type="OMA" id="GENNEWE"/>
<dbReference type="Proteomes" id="UP000472265">
    <property type="component" value="Chromosome 24"/>
</dbReference>
<evidence type="ECO:0000256" key="5">
    <source>
        <dbReference type="ARBA" id="ARBA00022833"/>
    </source>
</evidence>
<dbReference type="FunFam" id="3.30.160.60:FF:000065">
    <property type="entry name" value="B-cell CLL/lymphoma 6, member B"/>
    <property type="match status" value="1"/>
</dbReference>
<dbReference type="PROSITE" id="PS00028">
    <property type="entry name" value="ZINC_FINGER_C2H2_1"/>
    <property type="match status" value="9"/>
</dbReference>
<keyword evidence="5" id="KW-0862">Zinc</keyword>
<keyword evidence="8" id="KW-0804">Transcription</keyword>
<dbReference type="InterPro" id="IPR013087">
    <property type="entry name" value="Znf_C2H2_type"/>
</dbReference>
<dbReference type="Pfam" id="PF13894">
    <property type="entry name" value="zf-C2H2_4"/>
    <property type="match status" value="1"/>
</dbReference>